<name>A0AAQ4F6M9_AMBAM</name>
<protein>
    <submittedName>
        <fullName evidence="1">Uncharacterized protein</fullName>
    </submittedName>
</protein>
<dbReference type="EMBL" id="JARKHS020006765">
    <property type="protein sequence ID" value="KAK8782352.1"/>
    <property type="molecule type" value="Genomic_DNA"/>
</dbReference>
<evidence type="ECO:0000313" key="1">
    <source>
        <dbReference type="EMBL" id="KAK8782352.1"/>
    </source>
</evidence>
<proteinExistence type="predicted"/>
<sequence>MKAQQVRETVLFGGLSLEVQLLISVTQWPCDPDRVLVVSHCRLDVWHMTLEVVPGCWQHPLHASYLCPLAGGWPRLLCRGKLLLPMGQELLLLDLQGGAGEHKPKWGWSSIGVQQNVDLGATLLSLSMVPHPPQHATVLDVEVVANALVPQLCTDKGLVYRVLVDYEAYAAAGEEGQATLMLALLLQAFSRQKTPSEHY</sequence>
<reference evidence="1 2" key="1">
    <citation type="journal article" date="2023" name="Arcadia Sci">
        <title>De novo assembly of a long-read Amblyomma americanum tick genome.</title>
        <authorList>
            <person name="Chou S."/>
            <person name="Poskanzer K.E."/>
            <person name="Rollins M."/>
            <person name="Thuy-Boun P.S."/>
        </authorList>
    </citation>
    <scope>NUCLEOTIDE SEQUENCE [LARGE SCALE GENOMIC DNA]</scope>
    <source>
        <strain evidence="1">F_SG_1</strain>
        <tissue evidence="1">Salivary glands</tissue>
    </source>
</reference>
<gene>
    <name evidence="1" type="ORF">V5799_016306</name>
</gene>
<dbReference type="AlphaFoldDB" id="A0AAQ4F6M9"/>
<accession>A0AAQ4F6M9</accession>
<organism evidence="1 2">
    <name type="scientific">Amblyomma americanum</name>
    <name type="common">Lone star tick</name>
    <dbReference type="NCBI Taxonomy" id="6943"/>
    <lineage>
        <taxon>Eukaryota</taxon>
        <taxon>Metazoa</taxon>
        <taxon>Ecdysozoa</taxon>
        <taxon>Arthropoda</taxon>
        <taxon>Chelicerata</taxon>
        <taxon>Arachnida</taxon>
        <taxon>Acari</taxon>
        <taxon>Parasitiformes</taxon>
        <taxon>Ixodida</taxon>
        <taxon>Ixodoidea</taxon>
        <taxon>Ixodidae</taxon>
        <taxon>Amblyomminae</taxon>
        <taxon>Amblyomma</taxon>
    </lineage>
</organism>
<comment type="caution">
    <text evidence="1">The sequence shown here is derived from an EMBL/GenBank/DDBJ whole genome shotgun (WGS) entry which is preliminary data.</text>
</comment>
<dbReference type="Proteomes" id="UP001321473">
    <property type="component" value="Unassembled WGS sequence"/>
</dbReference>
<evidence type="ECO:0000313" key="2">
    <source>
        <dbReference type="Proteomes" id="UP001321473"/>
    </source>
</evidence>
<keyword evidence="2" id="KW-1185">Reference proteome</keyword>